<evidence type="ECO:0000313" key="7">
    <source>
        <dbReference type="Proteomes" id="UP000183994"/>
    </source>
</evidence>
<name>A0A1M6IHU5_9BACT</name>
<dbReference type="PRINTS" id="PR00990">
    <property type="entry name" value="RIBOKINASE"/>
</dbReference>
<evidence type="ECO:0000256" key="4">
    <source>
        <dbReference type="RuleBase" id="RU003704"/>
    </source>
</evidence>
<dbReference type="STRING" id="1121393.SAMN02745216_01487"/>
<dbReference type="InterPro" id="IPR002139">
    <property type="entry name" value="Ribo/fructo_kinase"/>
</dbReference>
<evidence type="ECO:0000256" key="3">
    <source>
        <dbReference type="ARBA" id="ARBA00022777"/>
    </source>
</evidence>
<dbReference type="InterPro" id="IPR002173">
    <property type="entry name" value="Carboh/pur_kinase_PfkB_CS"/>
</dbReference>
<dbReference type="PANTHER" id="PTHR43320">
    <property type="entry name" value="SUGAR KINASE"/>
    <property type="match status" value="1"/>
</dbReference>
<dbReference type="AlphaFoldDB" id="A0A1M6IHU5"/>
<evidence type="ECO:0000313" key="6">
    <source>
        <dbReference type="EMBL" id="SHJ33998.1"/>
    </source>
</evidence>
<keyword evidence="3 4" id="KW-0418">Kinase</keyword>
<dbReference type="Gene3D" id="3.40.1190.20">
    <property type="match status" value="1"/>
</dbReference>
<dbReference type="CDD" id="cd01168">
    <property type="entry name" value="adenosine_kinase"/>
    <property type="match status" value="1"/>
</dbReference>
<evidence type="ECO:0000259" key="5">
    <source>
        <dbReference type="Pfam" id="PF00294"/>
    </source>
</evidence>
<protein>
    <submittedName>
        <fullName evidence="6">Sugar or nucleoside kinase, ribokinase family</fullName>
    </submittedName>
</protein>
<dbReference type="OrthoDB" id="9813569at2"/>
<sequence>MEFNKKQGAGVVVGVGSALMDILGHEDHSFVEKAGGVLGGMVYVDGSHIDGLLPSFATPPQLVPGGSACNTVVGVASLGGAGRFVGKTGSGPLGSQLINELKNKNVHPSIILSDQPTGRVLSIVTPDAQRSMLTYLGASSSLEPHEVGEDVFEDASVVLVEGYLLFNRDLITAALSNAKKAGARVCLDLAAFTVVEHARDFLEDLVDKYVDILIANEDEAKAYTGLEDEEAALKKLGEKSEIGVLKVGERGSYILNQGEMTRVEPQCGGRVCDTTGAGDLWASGFLYGLVNGYSMEKAGRIGSACGHEVCQVLGAGIPEEGWRRIKALFD</sequence>
<proteinExistence type="inferred from homology"/>
<keyword evidence="2 4" id="KW-0808">Transferase</keyword>
<evidence type="ECO:0000256" key="1">
    <source>
        <dbReference type="ARBA" id="ARBA00010688"/>
    </source>
</evidence>
<dbReference type="Proteomes" id="UP000183994">
    <property type="component" value="Unassembled WGS sequence"/>
</dbReference>
<dbReference type="InterPro" id="IPR011611">
    <property type="entry name" value="PfkB_dom"/>
</dbReference>
<dbReference type="PANTHER" id="PTHR43320:SF3">
    <property type="entry name" value="CARBOHYDRATE KINASE PFKB DOMAIN-CONTAINING PROTEIN"/>
    <property type="match status" value="1"/>
</dbReference>
<accession>A0A1M6IHU5</accession>
<dbReference type="PROSITE" id="PS00584">
    <property type="entry name" value="PFKB_KINASES_2"/>
    <property type="match status" value="1"/>
</dbReference>
<dbReference type="InterPro" id="IPR052700">
    <property type="entry name" value="Carb_kinase_PfkB-like"/>
</dbReference>
<gene>
    <name evidence="6" type="ORF">SAMN02745216_01487</name>
</gene>
<dbReference type="EMBL" id="FQZU01000006">
    <property type="protein sequence ID" value="SHJ33998.1"/>
    <property type="molecule type" value="Genomic_DNA"/>
</dbReference>
<evidence type="ECO:0000256" key="2">
    <source>
        <dbReference type="ARBA" id="ARBA00022679"/>
    </source>
</evidence>
<feature type="domain" description="Carbohydrate kinase PfkB" evidence="5">
    <location>
        <begin position="61"/>
        <end position="318"/>
    </location>
</feature>
<keyword evidence="7" id="KW-1185">Reference proteome</keyword>
<dbReference type="SUPFAM" id="SSF53613">
    <property type="entry name" value="Ribokinase-like"/>
    <property type="match status" value="1"/>
</dbReference>
<comment type="similarity">
    <text evidence="1 4">Belongs to the carbohydrate kinase PfkB family.</text>
</comment>
<dbReference type="InterPro" id="IPR029056">
    <property type="entry name" value="Ribokinase-like"/>
</dbReference>
<dbReference type="GO" id="GO:0016301">
    <property type="term" value="F:kinase activity"/>
    <property type="evidence" value="ECO:0007669"/>
    <property type="project" value="UniProtKB-KW"/>
</dbReference>
<organism evidence="6 7">
    <name type="scientific">Desulfatibacillum alkenivorans DSM 16219</name>
    <dbReference type="NCBI Taxonomy" id="1121393"/>
    <lineage>
        <taxon>Bacteria</taxon>
        <taxon>Pseudomonadati</taxon>
        <taxon>Thermodesulfobacteriota</taxon>
        <taxon>Desulfobacteria</taxon>
        <taxon>Desulfobacterales</taxon>
        <taxon>Desulfatibacillaceae</taxon>
        <taxon>Desulfatibacillum</taxon>
    </lineage>
</organism>
<dbReference type="RefSeq" id="WP_073474528.1">
    <property type="nucleotide sequence ID" value="NZ_FQZU01000006.1"/>
</dbReference>
<dbReference type="Pfam" id="PF00294">
    <property type="entry name" value="PfkB"/>
    <property type="match status" value="1"/>
</dbReference>
<reference evidence="7" key="1">
    <citation type="submission" date="2016-11" db="EMBL/GenBank/DDBJ databases">
        <authorList>
            <person name="Varghese N."/>
            <person name="Submissions S."/>
        </authorList>
    </citation>
    <scope>NUCLEOTIDE SEQUENCE [LARGE SCALE GENOMIC DNA]</scope>
    <source>
        <strain evidence="7">DSM 16219</strain>
    </source>
</reference>